<evidence type="ECO:0000313" key="3">
    <source>
        <dbReference type="Proteomes" id="UP000683925"/>
    </source>
</evidence>
<reference evidence="2" key="1">
    <citation type="submission" date="2021-01" db="EMBL/GenBank/DDBJ databases">
        <authorList>
            <consortium name="Genoscope - CEA"/>
            <person name="William W."/>
        </authorList>
    </citation>
    <scope>NUCLEOTIDE SEQUENCE</scope>
</reference>
<sequence length="68" mass="8173">MSIYVQFYVVQLQLSVYCSKSCAYQFLFYQFCYVVLIIKFFALHIKFNGLLKFQNNAMNLLNLQNRIQ</sequence>
<organism evidence="2 3">
    <name type="scientific">Paramecium octaurelia</name>
    <dbReference type="NCBI Taxonomy" id="43137"/>
    <lineage>
        <taxon>Eukaryota</taxon>
        <taxon>Sar</taxon>
        <taxon>Alveolata</taxon>
        <taxon>Ciliophora</taxon>
        <taxon>Intramacronucleata</taxon>
        <taxon>Oligohymenophorea</taxon>
        <taxon>Peniculida</taxon>
        <taxon>Parameciidae</taxon>
        <taxon>Paramecium</taxon>
    </lineage>
</organism>
<accession>A0A8S1TTM5</accession>
<keyword evidence="3" id="KW-1185">Reference proteome</keyword>
<name>A0A8S1TTM5_PAROT</name>
<evidence type="ECO:0008006" key="4">
    <source>
        <dbReference type="Google" id="ProtNLM"/>
    </source>
</evidence>
<comment type="caution">
    <text evidence="2">The sequence shown here is derived from an EMBL/GenBank/DDBJ whole genome shotgun (WGS) entry which is preliminary data.</text>
</comment>
<dbReference type="EMBL" id="CAJJDP010000029">
    <property type="protein sequence ID" value="CAD8154329.1"/>
    <property type="molecule type" value="Genomic_DNA"/>
</dbReference>
<keyword evidence="1" id="KW-0472">Membrane</keyword>
<keyword evidence="1" id="KW-0812">Transmembrane</keyword>
<keyword evidence="1" id="KW-1133">Transmembrane helix</keyword>
<feature type="transmembrane region" description="Helical" evidence="1">
    <location>
        <begin position="26"/>
        <end position="45"/>
    </location>
</feature>
<evidence type="ECO:0000313" key="2">
    <source>
        <dbReference type="EMBL" id="CAD8154329.1"/>
    </source>
</evidence>
<proteinExistence type="predicted"/>
<protein>
    <recommendedName>
        <fullName evidence="4">Transmembrane protein</fullName>
    </recommendedName>
</protein>
<dbReference type="Proteomes" id="UP000683925">
    <property type="component" value="Unassembled WGS sequence"/>
</dbReference>
<gene>
    <name evidence="2" type="ORF">POCTA_138.1.T0290104</name>
</gene>
<evidence type="ECO:0000256" key="1">
    <source>
        <dbReference type="SAM" id="Phobius"/>
    </source>
</evidence>
<dbReference type="AlphaFoldDB" id="A0A8S1TTM5"/>